<sequence length="70" mass="7998">MEGRKAMTMGRPLLERTRLIVEHILSEMAAGMTDAEILDDNDDDTLRPRSIRTTILRTSTGRPEKRNRTS</sequence>
<dbReference type="EMBL" id="CP042997">
    <property type="protein sequence ID" value="QEH38901.1"/>
    <property type="molecule type" value="Genomic_DNA"/>
</dbReference>
<dbReference type="KEGG" id="agv:OJF2_75110"/>
<dbReference type="OrthoDB" id="200074at2"/>
<organism evidence="2 3">
    <name type="scientific">Aquisphaera giovannonii</name>
    <dbReference type="NCBI Taxonomy" id="406548"/>
    <lineage>
        <taxon>Bacteria</taxon>
        <taxon>Pseudomonadati</taxon>
        <taxon>Planctomycetota</taxon>
        <taxon>Planctomycetia</taxon>
        <taxon>Isosphaerales</taxon>
        <taxon>Isosphaeraceae</taxon>
        <taxon>Aquisphaera</taxon>
    </lineage>
</organism>
<accession>A0A5B9WFY0</accession>
<proteinExistence type="predicted"/>
<gene>
    <name evidence="2" type="ORF">OJF2_75110</name>
</gene>
<dbReference type="InterPro" id="IPR007367">
    <property type="entry name" value="DUF433"/>
</dbReference>
<dbReference type="Proteomes" id="UP000324233">
    <property type="component" value="Chromosome"/>
</dbReference>
<dbReference type="Pfam" id="PF04255">
    <property type="entry name" value="DUF433"/>
    <property type="match status" value="1"/>
</dbReference>
<reference evidence="2 3" key="1">
    <citation type="submission" date="2019-08" db="EMBL/GenBank/DDBJ databases">
        <title>Deep-cultivation of Planctomycetes and their phenomic and genomic characterization uncovers novel biology.</title>
        <authorList>
            <person name="Wiegand S."/>
            <person name="Jogler M."/>
            <person name="Boedeker C."/>
            <person name="Pinto D."/>
            <person name="Vollmers J."/>
            <person name="Rivas-Marin E."/>
            <person name="Kohn T."/>
            <person name="Peeters S.H."/>
            <person name="Heuer A."/>
            <person name="Rast P."/>
            <person name="Oberbeckmann S."/>
            <person name="Bunk B."/>
            <person name="Jeske O."/>
            <person name="Meyerdierks A."/>
            <person name="Storesund J.E."/>
            <person name="Kallscheuer N."/>
            <person name="Luecker S."/>
            <person name="Lage O.M."/>
            <person name="Pohl T."/>
            <person name="Merkel B.J."/>
            <person name="Hornburger P."/>
            <person name="Mueller R.-W."/>
            <person name="Bruemmer F."/>
            <person name="Labrenz M."/>
            <person name="Spormann A.M."/>
            <person name="Op den Camp H."/>
            <person name="Overmann J."/>
            <person name="Amann R."/>
            <person name="Jetten M.S.M."/>
            <person name="Mascher T."/>
            <person name="Medema M.H."/>
            <person name="Devos D.P."/>
            <person name="Kaster A.-K."/>
            <person name="Ovreas L."/>
            <person name="Rohde M."/>
            <person name="Galperin M.Y."/>
            <person name="Jogler C."/>
        </authorList>
    </citation>
    <scope>NUCLEOTIDE SEQUENCE [LARGE SCALE GENOMIC DNA]</scope>
    <source>
        <strain evidence="2 3">OJF2</strain>
    </source>
</reference>
<protein>
    <submittedName>
        <fullName evidence="2">Uncharacterized protein</fullName>
    </submittedName>
</protein>
<dbReference type="RefSeq" id="WP_148598285.1">
    <property type="nucleotide sequence ID" value="NZ_CP042997.1"/>
</dbReference>
<evidence type="ECO:0000313" key="3">
    <source>
        <dbReference type="Proteomes" id="UP000324233"/>
    </source>
</evidence>
<dbReference type="InterPro" id="IPR036388">
    <property type="entry name" value="WH-like_DNA-bd_sf"/>
</dbReference>
<evidence type="ECO:0000313" key="2">
    <source>
        <dbReference type="EMBL" id="QEH38901.1"/>
    </source>
</evidence>
<dbReference type="Gene3D" id="1.10.10.10">
    <property type="entry name" value="Winged helix-like DNA-binding domain superfamily/Winged helix DNA-binding domain"/>
    <property type="match status" value="1"/>
</dbReference>
<keyword evidence="3" id="KW-1185">Reference proteome</keyword>
<name>A0A5B9WFY0_9BACT</name>
<dbReference type="AlphaFoldDB" id="A0A5B9WFY0"/>
<feature type="compositionally biased region" description="Low complexity" evidence="1">
    <location>
        <begin position="51"/>
        <end position="61"/>
    </location>
</feature>
<evidence type="ECO:0000256" key="1">
    <source>
        <dbReference type="SAM" id="MobiDB-lite"/>
    </source>
</evidence>
<feature type="region of interest" description="Disordered" evidence="1">
    <location>
        <begin position="36"/>
        <end position="70"/>
    </location>
</feature>